<evidence type="ECO:0000256" key="1">
    <source>
        <dbReference type="SAM" id="Phobius"/>
    </source>
</evidence>
<name>A0A419SNV7_9BACL</name>
<keyword evidence="1" id="KW-1133">Transmembrane helix</keyword>
<organism evidence="2 3">
    <name type="scientific">Ammoniphilus oxalaticus</name>
    <dbReference type="NCBI Taxonomy" id="66863"/>
    <lineage>
        <taxon>Bacteria</taxon>
        <taxon>Bacillati</taxon>
        <taxon>Bacillota</taxon>
        <taxon>Bacilli</taxon>
        <taxon>Bacillales</taxon>
        <taxon>Paenibacillaceae</taxon>
        <taxon>Aneurinibacillus group</taxon>
        <taxon>Ammoniphilus</taxon>
    </lineage>
</organism>
<reference evidence="2 3" key="1">
    <citation type="submission" date="2016-08" db="EMBL/GenBank/DDBJ databases">
        <title>Novel Firmicute Genomes.</title>
        <authorList>
            <person name="Poppleton D.I."/>
            <person name="Gribaldo S."/>
        </authorList>
    </citation>
    <scope>NUCLEOTIDE SEQUENCE [LARGE SCALE GENOMIC DNA]</scope>
    <source>
        <strain evidence="2 3">RAOx-1</strain>
    </source>
</reference>
<gene>
    <name evidence="2" type="ORF">BEP19_03430</name>
</gene>
<evidence type="ECO:0000313" key="3">
    <source>
        <dbReference type="Proteomes" id="UP000284219"/>
    </source>
</evidence>
<dbReference type="Proteomes" id="UP000284219">
    <property type="component" value="Unassembled WGS sequence"/>
</dbReference>
<sequence>MGFFQQVKFSIVNIKKYEQLSTQRFSKIFLYLVILSIIAWFLSFASLYQTLNKEIKIFKEQIPDFTFHEGHLEVAGPMPIILHKDLTSIVMVDTSGSTQKEHLNSFRSGALILSDRVINKESEHRFEEFHFSRFSSLSLTKDTVMSWLPYVNVIYLLLGVIIFLFTFFAYLVNAFWISLVGLLFRLILKVNITFSTIYKFSIYALTLPILLDRLLPYIGINLSGLVFYITAAVYIALALFEIDRMAKTADSGDGVYIE</sequence>
<keyword evidence="1" id="KW-0812">Transmembrane</keyword>
<comment type="caution">
    <text evidence="2">The sequence shown here is derived from an EMBL/GenBank/DDBJ whole genome shotgun (WGS) entry which is preliminary data.</text>
</comment>
<keyword evidence="3" id="KW-1185">Reference proteome</keyword>
<proteinExistence type="predicted"/>
<dbReference type="EMBL" id="MCHY01000006">
    <property type="protein sequence ID" value="RKD25990.1"/>
    <property type="molecule type" value="Genomic_DNA"/>
</dbReference>
<keyword evidence="1" id="KW-0472">Membrane</keyword>
<evidence type="ECO:0008006" key="4">
    <source>
        <dbReference type="Google" id="ProtNLM"/>
    </source>
</evidence>
<dbReference type="InterPro" id="IPR009574">
    <property type="entry name" value="DUF1189"/>
</dbReference>
<evidence type="ECO:0000313" key="2">
    <source>
        <dbReference type="EMBL" id="RKD25990.1"/>
    </source>
</evidence>
<accession>A0A419SNV7</accession>
<dbReference type="RefSeq" id="WP_120188669.1">
    <property type="nucleotide sequence ID" value="NZ_MCHY01000006.1"/>
</dbReference>
<feature type="transmembrane region" description="Helical" evidence="1">
    <location>
        <begin position="28"/>
        <end position="48"/>
    </location>
</feature>
<protein>
    <recommendedName>
        <fullName evidence="4">DUF1189 domain-containing protein</fullName>
    </recommendedName>
</protein>
<feature type="transmembrane region" description="Helical" evidence="1">
    <location>
        <begin position="217"/>
        <end position="240"/>
    </location>
</feature>
<feature type="transmembrane region" description="Helical" evidence="1">
    <location>
        <begin position="153"/>
        <end position="184"/>
    </location>
</feature>
<dbReference type="OrthoDB" id="2970056at2"/>
<dbReference type="AlphaFoldDB" id="A0A419SNV7"/>
<dbReference type="Pfam" id="PF06691">
    <property type="entry name" value="DUF1189"/>
    <property type="match status" value="1"/>
</dbReference>